<dbReference type="GO" id="GO:1990904">
    <property type="term" value="C:ribonucleoprotein complex"/>
    <property type="evidence" value="ECO:0007669"/>
    <property type="project" value="UniProtKB-KW"/>
</dbReference>
<evidence type="ECO:0000256" key="1">
    <source>
        <dbReference type="ARBA" id="ARBA00009124"/>
    </source>
</evidence>
<dbReference type="OrthoDB" id="2365484at2759"/>
<dbReference type="GO" id="GO:0006412">
    <property type="term" value="P:translation"/>
    <property type="evidence" value="ECO:0007669"/>
    <property type="project" value="InterPro"/>
</dbReference>
<dbReference type="SUPFAM" id="SSF50104">
    <property type="entry name" value="Translation proteins SH3-like domain"/>
    <property type="match status" value="1"/>
</dbReference>
<accession>A0A835IX86</accession>
<name>A0A835IX86_9ROSI</name>
<gene>
    <name evidence="4" type="ORF">SADUNF_SadunfUnG0008000</name>
</gene>
<sequence>MPLSPVITTTDVISTESHLCQAQLILEYQDLCDHSNLSLAHLQTLTTEFKLIRRENADLKVTNSELVKLVSLAFQASVMQHQQCSLGNNRDFAFQRRNNANNVGTETVTLPKNISIRSTGFVCKQQQRQRTARAAKMVKFLKKTKAVIILQGKYAGRKAVIARSLDDGTHDRAYDHWLVAGIKKYPSKVNQAISGNVRNNGGGRGSASSNSTRSCVASPLNQLASESCMQMQQSWIGCSVA</sequence>
<keyword evidence="5" id="KW-1185">Reference proteome</keyword>
<dbReference type="CDD" id="cd06090">
    <property type="entry name" value="KOW_RPL27"/>
    <property type="match status" value="1"/>
</dbReference>
<keyword evidence="3" id="KW-0687">Ribonucleoprotein</keyword>
<dbReference type="GO" id="GO:0003735">
    <property type="term" value="F:structural constituent of ribosome"/>
    <property type="evidence" value="ECO:0007669"/>
    <property type="project" value="InterPro"/>
</dbReference>
<keyword evidence="2" id="KW-0689">Ribosomal protein</keyword>
<dbReference type="PANTHER" id="PTHR10497">
    <property type="entry name" value="60S RIBOSOMAL PROTEIN L27"/>
    <property type="match status" value="1"/>
</dbReference>
<organism evidence="4 5">
    <name type="scientific">Salix dunnii</name>
    <dbReference type="NCBI Taxonomy" id="1413687"/>
    <lineage>
        <taxon>Eukaryota</taxon>
        <taxon>Viridiplantae</taxon>
        <taxon>Streptophyta</taxon>
        <taxon>Embryophyta</taxon>
        <taxon>Tracheophyta</taxon>
        <taxon>Spermatophyta</taxon>
        <taxon>Magnoliopsida</taxon>
        <taxon>eudicotyledons</taxon>
        <taxon>Gunneridae</taxon>
        <taxon>Pentapetalae</taxon>
        <taxon>rosids</taxon>
        <taxon>fabids</taxon>
        <taxon>Malpighiales</taxon>
        <taxon>Salicaceae</taxon>
        <taxon>Saliceae</taxon>
        <taxon>Salix</taxon>
    </lineage>
</organism>
<dbReference type="Proteomes" id="UP000657918">
    <property type="component" value="Unassembled WGS sequence"/>
</dbReference>
<evidence type="ECO:0000256" key="2">
    <source>
        <dbReference type="ARBA" id="ARBA00022980"/>
    </source>
</evidence>
<evidence type="ECO:0000313" key="4">
    <source>
        <dbReference type="EMBL" id="KAF9660617.1"/>
    </source>
</evidence>
<dbReference type="InterPro" id="IPR001141">
    <property type="entry name" value="Ribosomal_eL27"/>
</dbReference>
<comment type="caution">
    <text evidence="4">The sequence shown here is derived from an EMBL/GenBank/DDBJ whole genome shotgun (WGS) entry which is preliminary data.</text>
</comment>
<comment type="similarity">
    <text evidence="1">Belongs to the eukaryotic ribosomal protein eL27 family.</text>
</comment>
<protein>
    <submittedName>
        <fullName evidence="4">Uncharacterized protein</fullName>
    </submittedName>
</protein>
<dbReference type="EMBL" id="JADGMS010000024">
    <property type="protein sequence ID" value="KAF9660617.1"/>
    <property type="molecule type" value="Genomic_DNA"/>
</dbReference>
<dbReference type="Gene3D" id="2.30.30.770">
    <property type="match status" value="1"/>
</dbReference>
<proteinExistence type="inferred from homology"/>
<evidence type="ECO:0000313" key="5">
    <source>
        <dbReference type="Proteomes" id="UP000657918"/>
    </source>
</evidence>
<evidence type="ECO:0000256" key="3">
    <source>
        <dbReference type="ARBA" id="ARBA00023274"/>
    </source>
</evidence>
<reference evidence="4 5" key="1">
    <citation type="submission" date="2020-10" db="EMBL/GenBank/DDBJ databases">
        <title>Plant Genome Project.</title>
        <authorList>
            <person name="Zhang R.-G."/>
        </authorList>
    </citation>
    <scope>NUCLEOTIDE SEQUENCE [LARGE SCALE GENOMIC DNA]</scope>
    <source>
        <strain evidence="4">FAFU-HL-1</strain>
        <tissue evidence="4">Leaf</tissue>
    </source>
</reference>
<dbReference type="InterPro" id="IPR041991">
    <property type="entry name" value="Ribosomal_eL27_KOW"/>
</dbReference>
<dbReference type="InterPro" id="IPR038655">
    <property type="entry name" value="Ribosomal_eL27_sf"/>
</dbReference>
<dbReference type="InterPro" id="IPR008991">
    <property type="entry name" value="Translation_prot_SH3-like_sf"/>
</dbReference>
<dbReference type="AlphaFoldDB" id="A0A835IX86"/>
<dbReference type="GO" id="GO:0005840">
    <property type="term" value="C:ribosome"/>
    <property type="evidence" value="ECO:0007669"/>
    <property type="project" value="UniProtKB-KW"/>
</dbReference>